<comment type="caution">
    <text evidence="2">The sequence shown here is derived from an EMBL/GenBank/DDBJ whole genome shotgun (WGS) entry which is preliminary data.</text>
</comment>
<dbReference type="EMBL" id="BAKI01000002">
    <property type="protein sequence ID" value="GAF35531.1"/>
    <property type="molecule type" value="Genomic_DNA"/>
</dbReference>
<dbReference type="PATRIC" id="fig|1423743.5.peg.368"/>
<evidence type="ECO:0000256" key="1">
    <source>
        <dbReference type="SAM" id="Phobius"/>
    </source>
</evidence>
<protein>
    <submittedName>
        <fullName evidence="2">Uncharacterized protein</fullName>
    </submittedName>
</protein>
<sequence>MSKEMKKFIVTIATMLIVIFHGVTSDWSNWLFGSAIVLVAFSVCYAAVAWVRKKS</sequence>
<name>X0PGN3_9LACO</name>
<dbReference type="AlphaFoldDB" id="X0PGN3"/>
<dbReference type="Proteomes" id="UP000019488">
    <property type="component" value="Unassembled WGS sequence"/>
</dbReference>
<organism evidence="2 4">
    <name type="scientific">Lentilactobacillus farraginis DSM 18382 = JCM 14108</name>
    <dbReference type="NCBI Taxonomy" id="1423743"/>
    <lineage>
        <taxon>Bacteria</taxon>
        <taxon>Bacillati</taxon>
        <taxon>Bacillota</taxon>
        <taxon>Bacilli</taxon>
        <taxon>Lactobacillales</taxon>
        <taxon>Lactobacillaceae</taxon>
        <taxon>Lentilactobacillus</taxon>
    </lineage>
</organism>
<keyword evidence="1" id="KW-0472">Membrane</keyword>
<evidence type="ECO:0000313" key="2">
    <source>
        <dbReference type="EMBL" id="GAF35531.1"/>
    </source>
</evidence>
<dbReference type="EMBL" id="AZFY01000096">
    <property type="protein sequence ID" value="KRM07400.1"/>
    <property type="molecule type" value="Genomic_DNA"/>
</dbReference>
<evidence type="ECO:0000313" key="5">
    <source>
        <dbReference type="Proteomes" id="UP000051966"/>
    </source>
</evidence>
<evidence type="ECO:0000313" key="4">
    <source>
        <dbReference type="Proteomes" id="UP000019488"/>
    </source>
</evidence>
<keyword evidence="1" id="KW-1133">Transmembrane helix</keyword>
<keyword evidence="1" id="KW-0812">Transmembrane</keyword>
<feature type="transmembrane region" description="Helical" evidence="1">
    <location>
        <begin position="7"/>
        <end position="24"/>
    </location>
</feature>
<proteinExistence type="predicted"/>
<reference evidence="2" key="1">
    <citation type="journal article" date="2014" name="Genome Announc.">
        <title>Draft Genome Sequences of Two Lactobacillus Strains, L. farraginis JCM 14108T and L. composti JCM 14202T, Isolated from Compost of Distilled Shochu Residue.</title>
        <authorList>
            <person name="Yuki M."/>
            <person name="Oshima K."/>
            <person name="Suda W."/>
            <person name="Kitahara M."/>
            <person name="Kitamura K."/>
            <person name="Iida T."/>
            <person name="Hattori M."/>
            <person name="Ohkuma M."/>
        </authorList>
    </citation>
    <scope>NUCLEOTIDE SEQUENCE [LARGE SCALE GENOMIC DNA]</scope>
    <source>
        <strain evidence="2">JCM 14108</strain>
    </source>
</reference>
<gene>
    <name evidence="3" type="ORF">FD41_GL000354</name>
    <name evidence="2" type="ORF">JCM14108_424</name>
</gene>
<feature type="transmembrane region" description="Helical" evidence="1">
    <location>
        <begin position="30"/>
        <end position="51"/>
    </location>
</feature>
<dbReference type="Proteomes" id="UP000051966">
    <property type="component" value="Unassembled WGS sequence"/>
</dbReference>
<accession>X0PGN3</accession>
<evidence type="ECO:0000313" key="3">
    <source>
        <dbReference type="EMBL" id="KRM07400.1"/>
    </source>
</evidence>
<reference evidence="3 5" key="2">
    <citation type="journal article" date="2015" name="Genome Announc.">
        <title>Expanding the biotechnology potential of lactobacilli through comparative genomics of 213 strains and associated genera.</title>
        <authorList>
            <person name="Sun Z."/>
            <person name="Harris H.M."/>
            <person name="McCann A."/>
            <person name="Guo C."/>
            <person name="Argimon S."/>
            <person name="Zhang W."/>
            <person name="Yang X."/>
            <person name="Jeffery I.B."/>
            <person name="Cooney J.C."/>
            <person name="Kagawa T.F."/>
            <person name="Liu W."/>
            <person name="Song Y."/>
            <person name="Salvetti E."/>
            <person name="Wrobel A."/>
            <person name="Rasinkangas P."/>
            <person name="Parkhill J."/>
            <person name="Rea M.C."/>
            <person name="O'Sullivan O."/>
            <person name="Ritari J."/>
            <person name="Douillard F.P."/>
            <person name="Paul Ross R."/>
            <person name="Yang R."/>
            <person name="Briner A.E."/>
            <person name="Felis G.E."/>
            <person name="de Vos W.M."/>
            <person name="Barrangou R."/>
            <person name="Klaenhammer T.R."/>
            <person name="Caufield P.W."/>
            <person name="Cui Y."/>
            <person name="Zhang H."/>
            <person name="O'Toole P.W."/>
        </authorList>
    </citation>
    <scope>NUCLEOTIDE SEQUENCE [LARGE SCALE GENOMIC DNA]</scope>
    <source>
        <strain evidence="3 5">DSM 18382</strain>
    </source>
</reference>
<keyword evidence="5" id="KW-1185">Reference proteome</keyword>